<feature type="compositionally biased region" description="Basic residues" evidence="1">
    <location>
        <begin position="66"/>
        <end position="84"/>
    </location>
</feature>
<evidence type="ECO:0000313" key="3">
    <source>
        <dbReference type="Proteomes" id="UP000244336"/>
    </source>
</evidence>
<dbReference type="AlphaFoldDB" id="A0A2T7D872"/>
<reference evidence="2 3" key="1">
    <citation type="submission" date="2018-04" db="EMBL/GenBank/DDBJ databases">
        <title>WGS assembly of Panicum hallii var. hallii HAL2.</title>
        <authorList>
            <person name="Lovell J."/>
            <person name="Jenkins J."/>
            <person name="Lowry D."/>
            <person name="Mamidi S."/>
            <person name="Sreedasyam A."/>
            <person name="Weng X."/>
            <person name="Barry K."/>
            <person name="Bonette J."/>
            <person name="Campitelli B."/>
            <person name="Daum C."/>
            <person name="Gordon S."/>
            <person name="Gould B."/>
            <person name="Lipzen A."/>
            <person name="MacQueen A."/>
            <person name="Palacio-Mejia J."/>
            <person name="Plott C."/>
            <person name="Shakirov E."/>
            <person name="Shu S."/>
            <person name="Yoshinaga Y."/>
            <person name="Zane M."/>
            <person name="Rokhsar D."/>
            <person name="Grimwood J."/>
            <person name="Schmutz J."/>
            <person name="Juenger T."/>
        </authorList>
    </citation>
    <scope>NUCLEOTIDE SEQUENCE [LARGE SCALE GENOMIC DNA]</scope>
    <source>
        <strain evidence="3">cv. HAL2</strain>
    </source>
</reference>
<sequence length="143" mass="15343">MGAERWIGLPHRALLESRSVLFPTGDWADQNNSSTSPRAGGGGGNSHFDRPPSFPTLTGEPLFPPPRRHPSRFGKSPRAKRLRGIQRGPRQTTRHAGSSRLPPPVPAGAPLVGVATPSSVPRPRRARPPVRSDQRTRGFAAAG</sequence>
<dbReference type="EMBL" id="CM009754">
    <property type="protein sequence ID" value="PUZ51764.1"/>
    <property type="molecule type" value="Genomic_DNA"/>
</dbReference>
<organism evidence="2 3">
    <name type="scientific">Panicum hallii var. hallii</name>
    <dbReference type="NCBI Taxonomy" id="1504633"/>
    <lineage>
        <taxon>Eukaryota</taxon>
        <taxon>Viridiplantae</taxon>
        <taxon>Streptophyta</taxon>
        <taxon>Embryophyta</taxon>
        <taxon>Tracheophyta</taxon>
        <taxon>Spermatophyta</taxon>
        <taxon>Magnoliopsida</taxon>
        <taxon>Liliopsida</taxon>
        <taxon>Poales</taxon>
        <taxon>Poaceae</taxon>
        <taxon>PACMAD clade</taxon>
        <taxon>Panicoideae</taxon>
        <taxon>Panicodae</taxon>
        <taxon>Paniceae</taxon>
        <taxon>Panicinae</taxon>
        <taxon>Panicum</taxon>
        <taxon>Panicum sect. Panicum</taxon>
    </lineage>
</organism>
<proteinExistence type="predicted"/>
<protein>
    <submittedName>
        <fullName evidence="2">Uncharacterized protein</fullName>
    </submittedName>
</protein>
<evidence type="ECO:0000313" key="2">
    <source>
        <dbReference type="EMBL" id="PUZ51764.1"/>
    </source>
</evidence>
<feature type="compositionally biased region" description="Low complexity" evidence="1">
    <location>
        <begin position="108"/>
        <end position="121"/>
    </location>
</feature>
<dbReference type="Gramene" id="PUZ51764">
    <property type="protein sequence ID" value="PUZ51764"/>
    <property type="gene ID" value="GQ55_6G215700"/>
</dbReference>
<keyword evidence="3" id="KW-1185">Reference proteome</keyword>
<dbReference type="Proteomes" id="UP000244336">
    <property type="component" value="Chromosome 6"/>
</dbReference>
<feature type="region of interest" description="Disordered" evidence="1">
    <location>
        <begin position="23"/>
        <end position="143"/>
    </location>
</feature>
<accession>A0A2T7D872</accession>
<gene>
    <name evidence="2" type="ORF">GQ55_6G215700</name>
</gene>
<evidence type="ECO:0000256" key="1">
    <source>
        <dbReference type="SAM" id="MobiDB-lite"/>
    </source>
</evidence>
<name>A0A2T7D872_9POAL</name>